<comment type="caution">
    <text evidence="2">The sequence shown here is derived from an EMBL/GenBank/DDBJ whole genome shotgun (WGS) entry which is preliminary data.</text>
</comment>
<organism evidence="2 3">
    <name type="scientific">Gallibacterium anatis 4895</name>
    <dbReference type="NCBI Taxonomy" id="1396510"/>
    <lineage>
        <taxon>Bacteria</taxon>
        <taxon>Pseudomonadati</taxon>
        <taxon>Pseudomonadota</taxon>
        <taxon>Gammaproteobacteria</taxon>
        <taxon>Pasteurellales</taxon>
        <taxon>Pasteurellaceae</taxon>
        <taxon>Gallibacterium</taxon>
    </lineage>
</organism>
<feature type="transmembrane region" description="Helical" evidence="1">
    <location>
        <begin position="41"/>
        <end position="59"/>
    </location>
</feature>
<dbReference type="RefSeq" id="WP_039164631.1">
    <property type="nucleotide sequence ID" value="NZ_JPJQ01000057.1"/>
</dbReference>
<gene>
    <name evidence="2" type="ORF">IO48_11375</name>
</gene>
<evidence type="ECO:0000256" key="1">
    <source>
        <dbReference type="SAM" id="Phobius"/>
    </source>
</evidence>
<reference evidence="2 3" key="1">
    <citation type="submission" date="2014-07" db="EMBL/GenBank/DDBJ databases">
        <title>Chaperone-usher fimbriae in a diverse selection of Gallibacterium genomes.</title>
        <authorList>
            <person name="Kudirkiene E."/>
            <person name="Bager R.J."/>
            <person name="Johnson T.J."/>
            <person name="Bojesen A.M."/>
        </authorList>
    </citation>
    <scope>NUCLEOTIDE SEQUENCE [LARGE SCALE GENOMIC DNA]</scope>
    <source>
        <strain evidence="2 3">4895</strain>
    </source>
</reference>
<evidence type="ECO:0000313" key="3">
    <source>
        <dbReference type="Proteomes" id="UP000030554"/>
    </source>
</evidence>
<dbReference type="Proteomes" id="UP000030554">
    <property type="component" value="Unassembled WGS sequence"/>
</dbReference>
<accession>A0A0A3AD69</accession>
<sequence>MKIIFEMVSTAIITVIALSAFFIFSILGGMIYTTYPITTTVIGVISAILFLLWLIGAVFNRKAAK</sequence>
<name>A0A0A3AD69_9PAST</name>
<protein>
    <submittedName>
        <fullName evidence="2">Uncharacterized protein</fullName>
    </submittedName>
</protein>
<feature type="transmembrane region" description="Helical" evidence="1">
    <location>
        <begin position="12"/>
        <end position="35"/>
    </location>
</feature>
<keyword evidence="1" id="KW-1133">Transmembrane helix</keyword>
<dbReference type="EMBL" id="JPJQ01000057">
    <property type="protein sequence ID" value="KGQ59534.1"/>
    <property type="molecule type" value="Genomic_DNA"/>
</dbReference>
<evidence type="ECO:0000313" key="2">
    <source>
        <dbReference type="EMBL" id="KGQ59534.1"/>
    </source>
</evidence>
<dbReference type="AlphaFoldDB" id="A0A0A3AD69"/>
<keyword evidence="1" id="KW-0472">Membrane</keyword>
<keyword evidence="1" id="KW-0812">Transmembrane</keyword>
<proteinExistence type="predicted"/>